<dbReference type="InterPro" id="IPR007921">
    <property type="entry name" value="CHAP_dom"/>
</dbReference>
<protein>
    <submittedName>
        <fullName evidence="3">CHAP domain-containing protein</fullName>
    </submittedName>
</protein>
<dbReference type="SUPFAM" id="SSF54001">
    <property type="entry name" value="Cysteine proteinases"/>
    <property type="match status" value="1"/>
</dbReference>
<accession>A0A934X6I4</accession>
<comment type="caution">
    <text evidence="3">The sequence shown here is derived from an EMBL/GenBank/DDBJ whole genome shotgun (WGS) entry which is preliminary data.</text>
</comment>
<dbReference type="Gene3D" id="3.90.1720.10">
    <property type="entry name" value="endopeptidase domain like (from Nostoc punctiforme)"/>
    <property type="match status" value="1"/>
</dbReference>
<proteinExistence type="predicted"/>
<dbReference type="AlphaFoldDB" id="A0A934X6I4"/>
<sequence length="279" mass="28897">MTRLGMDVDVVEGLGRQLKGQAHQLQGVVTQIESLVNQSSTAWDGKDSQDFRQWWRGEHKPKLVSLQQMIDGLGTSALNNAQEQRGTSGGSVSGHSSGGTASPSTPGLATPSPGPGGNHAAPDAVPGAAPAGTGGAAIAAKDFAAKWAGKYLDYDHAYGNQCFDVFAQYNHDIVGGRDVHAATTGGAKDLYNDYATNGAAARYDRVPGSERPAAGDVVVWGNGTYGHVGVVTGTTDSGYTVLEQNTDARASSGSAGALPKEVTHRFGESTLLGYLRPKI</sequence>
<dbReference type="InterPro" id="IPR036689">
    <property type="entry name" value="ESAT-6-like_sf"/>
</dbReference>
<evidence type="ECO:0000313" key="3">
    <source>
        <dbReference type="EMBL" id="MBK6301304.1"/>
    </source>
</evidence>
<dbReference type="EMBL" id="JADIXZ010000004">
    <property type="protein sequence ID" value="MBK6301304.1"/>
    <property type="molecule type" value="Genomic_DNA"/>
</dbReference>
<evidence type="ECO:0000313" key="4">
    <source>
        <dbReference type="Proteomes" id="UP000718281"/>
    </source>
</evidence>
<gene>
    <name evidence="3" type="ORF">IPF40_09730</name>
</gene>
<dbReference type="PROSITE" id="PS50911">
    <property type="entry name" value="CHAP"/>
    <property type="match status" value="1"/>
</dbReference>
<name>A0A934X6I4_9MICO</name>
<evidence type="ECO:0000256" key="1">
    <source>
        <dbReference type="SAM" id="MobiDB-lite"/>
    </source>
</evidence>
<dbReference type="SUPFAM" id="SSF140453">
    <property type="entry name" value="EsxAB dimer-like"/>
    <property type="match status" value="1"/>
</dbReference>
<organism evidence="3 4">
    <name type="scientific">Candidatus Phosphoribacter hodrii</name>
    <dbReference type="NCBI Taxonomy" id="2953743"/>
    <lineage>
        <taxon>Bacteria</taxon>
        <taxon>Bacillati</taxon>
        <taxon>Actinomycetota</taxon>
        <taxon>Actinomycetes</taxon>
        <taxon>Micrococcales</taxon>
        <taxon>Dermatophilaceae</taxon>
        <taxon>Candidatus Phosphoribacter</taxon>
    </lineage>
</organism>
<dbReference type="Pfam" id="PF05257">
    <property type="entry name" value="CHAP"/>
    <property type="match status" value="1"/>
</dbReference>
<feature type="compositionally biased region" description="Low complexity" evidence="1">
    <location>
        <begin position="93"/>
        <end position="107"/>
    </location>
</feature>
<dbReference type="Gene3D" id="1.10.287.1060">
    <property type="entry name" value="ESAT-6-like"/>
    <property type="match status" value="1"/>
</dbReference>
<feature type="domain" description="Peptidase C51" evidence="2">
    <location>
        <begin position="137"/>
        <end position="276"/>
    </location>
</feature>
<feature type="compositionally biased region" description="Low complexity" evidence="1">
    <location>
        <begin position="120"/>
        <end position="132"/>
    </location>
</feature>
<dbReference type="InterPro" id="IPR038765">
    <property type="entry name" value="Papain-like_cys_pep_sf"/>
</dbReference>
<evidence type="ECO:0000259" key="2">
    <source>
        <dbReference type="PROSITE" id="PS50911"/>
    </source>
</evidence>
<dbReference type="Proteomes" id="UP000718281">
    <property type="component" value="Unassembled WGS sequence"/>
</dbReference>
<reference evidence="3 4" key="1">
    <citation type="submission" date="2020-10" db="EMBL/GenBank/DDBJ databases">
        <title>Connecting structure to function with the recovery of over 1000 high-quality activated sludge metagenome-assembled genomes encoding full-length rRNA genes using long-read sequencing.</title>
        <authorList>
            <person name="Singleton C.M."/>
            <person name="Petriglieri F."/>
            <person name="Kristensen J.M."/>
            <person name="Kirkegaard R.H."/>
            <person name="Michaelsen T.Y."/>
            <person name="Andersen M.H."/>
            <person name="Karst S.M."/>
            <person name="Dueholm M.S."/>
            <person name="Nielsen P.H."/>
            <person name="Albertsen M."/>
        </authorList>
    </citation>
    <scope>NUCLEOTIDE SEQUENCE [LARGE SCALE GENOMIC DNA]</scope>
    <source>
        <strain evidence="3">AalE_18-Q3-R2-46_BAT3C.188</strain>
    </source>
</reference>
<feature type="region of interest" description="Disordered" evidence="1">
    <location>
        <begin position="81"/>
        <end position="132"/>
    </location>
</feature>